<dbReference type="PROSITE" id="PS51234">
    <property type="entry name" value="TSP3"/>
    <property type="match status" value="3"/>
</dbReference>
<dbReference type="FunFam" id="2.10.25.10:FF:000038">
    <property type="entry name" value="Fibrillin 2"/>
    <property type="match status" value="1"/>
</dbReference>
<dbReference type="GO" id="GO:0005509">
    <property type="term" value="F:calcium ion binding"/>
    <property type="evidence" value="ECO:0007669"/>
    <property type="project" value="UniProtKB-UniRule"/>
</dbReference>
<dbReference type="OrthoDB" id="14563at2759"/>
<dbReference type="PROSITE" id="PS50026">
    <property type="entry name" value="EGF_3"/>
    <property type="match status" value="1"/>
</dbReference>
<evidence type="ECO:0000259" key="14">
    <source>
        <dbReference type="PROSITE" id="PS51236"/>
    </source>
</evidence>
<dbReference type="PROSITE" id="PS51236">
    <property type="entry name" value="TSP_CTER"/>
    <property type="match status" value="1"/>
</dbReference>
<dbReference type="PRINTS" id="PR01705">
    <property type="entry name" value="TSP1REPEAT"/>
</dbReference>
<dbReference type="EnsemblMetazoa" id="Aqu2.1.21723_001">
    <property type="protein sequence ID" value="Aqu2.1.21723_001"/>
    <property type="gene ID" value="Aqu2.1.21723"/>
</dbReference>
<dbReference type="SMART" id="SM00181">
    <property type="entry name" value="EGF"/>
    <property type="match status" value="4"/>
</dbReference>
<dbReference type="Proteomes" id="UP000007879">
    <property type="component" value="Unassembled WGS sequence"/>
</dbReference>
<dbReference type="eggNOG" id="ENOG502QRK8">
    <property type="taxonomic scope" value="Eukaryota"/>
</dbReference>
<dbReference type="Pfam" id="PF05735">
    <property type="entry name" value="TSP_C"/>
    <property type="match status" value="1"/>
</dbReference>
<evidence type="ECO:0000313" key="16">
    <source>
        <dbReference type="Proteomes" id="UP000007879"/>
    </source>
</evidence>
<feature type="repeat" description="TSP type-3" evidence="10">
    <location>
        <begin position="757"/>
        <end position="794"/>
    </location>
</feature>
<dbReference type="STRING" id="400682.A0A1X7U240"/>
<dbReference type="FunFam" id="2.10.25.10:FF:000027">
    <property type="entry name" value="Thrombospondin 3"/>
    <property type="match status" value="1"/>
</dbReference>
<dbReference type="FunCoup" id="A0A1X7U240">
    <property type="interactions" value="58"/>
</dbReference>
<organism evidence="15">
    <name type="scientific">Amphimedon queenslandica</name>
    <name type="common">Sponge</name>
    <dbReference type="NCBI Taxonomy" id="400682"/>
    <lineage>
        <taxon>Eukaryota</taxon>
        <taxon>Metazoa</taxon>
        <taxon>Porifera</taxon>
        <taxon>Demospongiae</taxon>
        <taxon>Heteroscleromorpha</taxon>
        <taxon>Haplosclerida</taxon>
        <taxon>Niphatidae</taxon>
        <taxon>Amphimedon</taxon>
    </lineage>
</organism>
<dbReference type="PANTHER" id="PTHR10199:SF100">
    <property type="entry name" value="THROMBOSPONDIN, ISOFORM A"/>
    <property type="match status" value="1"/>
</dbReference>
<dbReference type="FunFam" id="2.60.120.200:FF:000002">
    <property type="entry name" value="Thrombospondin 3"/>
    <property type="match status" value="1"/>
</dbReference>
<dbReference type="FunFam" id="4.10.1080.10:FF:000001">
    <property type="entry name" value="Thrombospondin 3"/>
    <property type="match status" value="1"/>
</dbReference>
<proteinExistence type="inferred from homology"/>
<feature type="compositionally biased region" description="Polar residues" evidence="11">
    <location>
        <begin position="717"/>
        <end position="726"/>
    </location>
</feature>
<name>A0A1X7U240_AMPQE</name>
<dbReference type="SUPFAM" id="SSF82895">
    <property type="entry name" value="TSP-1 type 1 repeat"/>
    <property type="match status" value="5"/>
</dbReference>
<dbReference type="SMART" id="SM00209">
    <property type="entry name" value="TSP1"/>
    <property type="match status" value="5"/>
</dbReference>
<evidence type="ECO:0000256" key="12">
    <source>
        <dbReference type="SAM" id="SignalP"/>
    </source>
</evidence>
<feature type="chain" id="PRO_5012507912" description="TSP C-terminal domain-containing protein" evidence="12">
    <location>
        <begin position="20"/>
        <end position="1090"/>
    </location>
</feature>
<dbReference type="Pfam" id="PF00090">
    <property type="entry name" value="TSP_1"/>
    <property type="match status" value="5"/>
</dbReference>
<dbReference type="InterPro" id="IPR003367">
    <property type="entry name" value="Thrombospondin_3-like_rpt"/>
</dbReference>
<dbReference type="Gene3D" id="4.10.1080.10">
    <property type="entry name" value="TSP type-3 repeat"/>
    <property type="match status" value="3"/>
</dbReference>
<dbReference type="InterPro" id="IPR000742">
    <property type="entry name" value="EGF"/>
</dbReference>
<dbReference type="SMART" id="SM00179">
    <property type="entry name" value="EGF_CA"/>
    <property type="match status" value="3"/>
</dbReference>
<feature type="region of interest" description="Disordered" evidence="11">
    <location>
        <begin position="598"/>
        <end position="628"/>
    </location>
</feature>
<feature type="region of interest" description="Disordered" evidence="11">
    <location>
        <begin position="660"/>
        <end position="679"/>
    </location>
</feature>
<reference evidence="15" key="2">
    <citation type="submission" date="2017-05" db="UniProtKB">
        <authorList>
            <consortium name="EnsemblMetazoa"/>
        </authorList>
    </citation>
    <scope>IDENTIFICATION</scope>
</reference>
<dbReference type="CDD" id="cd00054">
    <property type="entry name" value="EGF_CA"/>
    <property type="match status" value="1"/>
</dbReference>
<feature type="repeat" description="TSP type-3" evidence="10">
    <location>
        <begin position="795"/>
        <end position="830"/>
    </location>
</feature>
<evidence type="ECO:0000313" key="15">
    <source>
        <dbReference type="EnsemblMetazoa" id="Aqu2.1.21723_001"/>
    </source>
</evidence>
<evidence type="ECO:0000256" key="5">
    <source>
        <dbReference type="ARBA" id="ARBA00022837"/>
    </source>
</evidence>
<dbReference type="InterPro" id="IPR001881">
    <property type="entry name" value="EGF-like_Ca-bd_dom"/>
</dbReference>
<keyword evidence="3 12" id="KW-0732">Signal</keyword>
<dbReference type="AlphaFoldDB" id="A0A1X7U240"/>
<dbReference type="PANTHER" id="PTHR10199">
    <property type="entry name" value="THROMBOSPONDIN"/>
    <property type="match status" value="1"/>
</dbReference>
<dbReference type="InterPro" id="IPR028974">
    <property type="entry name" value="TSP_type-3_rpt"/>
</dbReference>
<gene>
    <name evidence="15" type="primary">100632678</name>
</gene>
<evidence type="ECO:0000256" key="4">
    <source>
        <dbReference type="ARBA" id="ARBA00022737"/>
    </source>
</evidence>
<evidence type="ECO:0000256" key="9">
    <source>
        <dbReference type="PROSITE-ProRule" id="PRU00076"/>
    </source>
</evidence>
<dbReference type="GO" id="GO:0005576">
    <property type="term" value="C:extracellular region"/>
    <property type="evidence" value="ECO:0007669"/>
    <property type="project" value="InterPro"/>
</dbReference>
<dbReference type="Pfam" id="PF02412">
    <property type="entry name" value="TSP_3"/>
    <property type="match status" value="7"/>
</dbReference>
<evidence type="ECO:0000256" key="3">
    <source>
        <dbReference type="ARBA" id="ARBA00022729"/>
    </source>
</evidence>
<dbReference type="SUPFAM" id="SSF103647">
    <property type="entry name" value="TSP type-3 repeat"/>
    <property type="match status" value="2"/>
</dbReference>
<sequence length="1090" mass="118942">MKSLLALSLFLALLGVLSASEETTHPTLTPETSDSHDFIVVGGQTCSVCTVIPQNGPVFPLFAGNETVDPTNPCVTYKCVMPQVGGPQLLVINASNSCPPVHGLCQDGKPPYFVQGQCCKGCHGNLFFISNPENGTSAPVPPNTWSSWSEWTQCSRTCGGGRQSRTRRCLTENQVQLDCSGEVTQLQDCNTEVRCPVDGGWSDWTDWSDCSLTCGNGTRTRTRKCDNPAPLFGGAQCKGPKEDTELCSLGHCPVDCEWREWQEWEPCSKSCGGGRQVRRRFYQPPQYGGKLCEGRAVQLQECNAQHCPIDGGWTGWTDWSDCSQTCGGGESHRQRTCTNPAPQYGGSNCSGHHLELKECGDIPCPVDCEWEEWSDWTECTVSCDGGMQYRSRNKTEAMHNGEECVGSSNETKSCNTQECPNPCKPNPCFRGSHCTILSDTEFQCAACPIGYSGDGVTCTQVNECQVASPCSSDPEVFCFDLDPGYYCFNCPSGYVGTGKFGWSLADAANKQVCEDANECTNGQSKCHEHRECINTRGSYQCGDCKPGYIAQGSYNCALENPCAAGVHNCMMDEYCINTNPGEYECQCPRGNIGNGTQCSPDSDSDGIPDTALTTGCSKPGSASCKADNCKNKANSGQEDADGDGLGDACDPDIDNDGITNHNDNCPRISNRDQRDTDRDHVGDACDNCVNVRNPSQEDLDEDGKGDQCDNDVDGDNIPNSQDKCVRQKSTYSIRDTDRDGIGDDCDNCPYRRNRFQEDADQDGVGDACESTSDSDKDGIQDGIDNCRNAPNADQLDTDGDGKGDACDDDDDNDGVKDTVDSCPKVHNPSDVLGNACANDCDGDGTPDADDVCPCNKNIDKTDFREHTIIALDPEGAEQVDPDWQFNDDGAEITQHKNSDPGLLIGMDSFHSVLYTGTFFIEKNSDDDYAGFVFNYQSNKRFIVVMWKKTNQTYWISSPFEANAFAGIQVKVVDSNKGPSTHLRNALWRTGNTHAADHMVNVNTVWYDPNFYGWEYDTGYAWELTYNGNKDCMRLKFYNGARMIVDTGCLCDMGLKGGRLGVFAFSQQNVIFSNLHYECLSGAKQASQCAK</sequence>
<keyword evidence="4" id="KW-0677">Repeat</keyword>
<dbReference type="InterPro" id="IPR049883">
    <property type="entry name" value="NOTCH1_EGF-like"/>
</dbReference>
<evidence type="ECO:0000256" key="8">
    <source>
        <dbReference type="ARBA" id="ARBA00023180"/>
    </source>
</evidence>
<evidence type="ECO:0000256" key="1">
    <source>
        <dbReference type="ARBA" id="ARBA00009456"/>
    </source>
</evidence>
<keyword evidence="8" id="KW-0325">Glycoprotein</keyword>
<evidence type="ECO:0000256" key="10">
    <source>
        <dbReference type="PROSITE-ProRule" id="PRU00634"/>
    </source>
</evidence>
<dbReference type="SUPFAM" id="SSF49899">
    <property type="entry name" value="Concanavalin A-like lectins/glucanases"/>
    <property type="match status" value="1"/>
</dbReference>
<dbReference type="Gene3D" id="2.10.25.10">
    <property type="entry name" value="Laminin"/>
    <property type="match status" value="3"/>
</dbReference>
<feature type="signal peptide" evidence="12">
    <location>
        <begin position="1"/>
        <end position="19"/>
    </location>
</feature>
<evidence type="ECO:0000256" key="11">
    <source>
        <dbReference type="SAM" id="MobiDB-lite"/>
    </source>
</evidence>
<dbReference type="PROSITE" id="PS50092">
    <property type="entry name" value="TSP1"/>
    <property type="match status" value="5"/>
</dbReference>
<evidence type="ECO:0000259" key="13">
    <source>
        <dbReference type="PROSITE" id="PS50026"/>
    </source>
</evidence>
<reference evidence="16" key="1">
    <citation type="journal article" date="2010" name="Nature">
        <title>The Amphimedon queenslandica genome and the evolution of animal complexity.</title>
        <authorList>
            <person name="Srivastava M."/>
            <person name="Simakov O."/>
            <person name="Chapman J."/>
            <person name="Fahey B."/>
            <person name="Gauthier M.E."/>
            <person name="Mitros T."/>
            <person name="Richards G.S."/>
            <person name="Conaco C."/>
            <person name="Dacre M."/>
            <person name="Hellsten U."/>
            <person name="Larroux C."/>
            <person name="Putnam N.H."/>
            <person name="Stanke M."/>
            <person name="Adamska M."/>
            <person name="Darling A."/>
            <person name="Degnan S.M."/>
            <person name="Oakley T.H."/>
            <person name="Plachetzki D.C."/>
            <person name="Zhai Y."/>
            <person name="Adamski M."/>
            <person name="Calcino A."/>
            <person name="Cummins S.F."/>
            <person name="Goodstein D.M."/>
            <person name="Harris C."/>
            <person name="Jackson D.J."/>
            <person name="Leys S.P."/>
            <person name="Shu S."/>
            <person name="Woodcroft B.J."/>
            <person name="Vervoort M."/>
            <person name="Kosik K.S."/>
            <person name="Manning G."/>
            <person name="Degnan B.M."/>
            <person name="Rokhsar D.S."/>
        </authorList>
    </citation>
    <scope>NUCLEOTIDE SEQUENCE [LARGE SCALE GENOMIC DNA]</scope>
</reference>
<keyword evidence="7" id="KW-1015">Disulfide bond</keyword>
<dbReference type="Gene3D" id="2.20.100.10">
    <property type="entry name" value="Thrombospondin type-1 (TSP1) repeat"/>
    <property type="match status" value="5"/>
</dbReference>
<dbReference type="InParanoid" id="A0A1X7U240"/>
<feature type="region of interest" description="Disordered" evidence="11">
    <location>
        <begin position="691"/>
        <end position="726"/>
    </location>
</feature>
<evidence type="ECO:0000256" key="7">
    <source>
        <dbReference type="ARBA" id="ARBA00023157"/>
    </source>
</evidence>
<feature type="domain" description="EGF-like" evidence="13">
    <location>
        <begin position="558"/>
        <end position="599"/>
    </location>
</feature>
<protein>
    <recommendedName>
        <fullName evidence="17">TSP C-terminal domain-containing protein</fullName>
    </recommendedName>
</protein>
<feature type="region of interest" description="Disordered" evidence="11">
    <location>
        <begin position="756"/>
        <end position="812"/>
    </location>
</feature>
<dbReference type="InterPro" id="IPR000884">
    <property type="entry name" value="TSP1_rpt"/>
</dbReference>
<evidence type="ECO:0000256" key="2">
    <source>
        <dbReference type="ARBA" id="ARBA00022536"/>
    </source>
</evidence>
<dbReference type="InterPro" id="IPR036383">
    <property type="entry name" value="TSP1_rpt_sf"/>
</dbReference>
<keyword evidence="6" id="KW-0130">Cell adhesion</keyword>
<dbReference type="Pfam" id="PF07645">
    <property type="entry name" value="EGF_CA"/>
    <property type="match status" value="1"/>
</dbReference>
<keyword evidence="2 9" id="KW-0245">EGF-like domain</keyword>
<comment type="similarity">
    <text evidence="1">Belongs to the thrombospondin family.</text>
</comment>
<feature type="repeat" description="TSP type-3" evidence="10">
    <location>
        <begin position="638"/>
        <end position="673"/>
    </location>
</feature>
<evidence type="ECO:0000256" key="6">
    <source>
        <dbReference type="ARBA" id="ARBA00022889"/>
    </source>
</evidence>
<dbReference type="InterPro" id="IPR008859">
    <property type="entry name" value="Thrombospondin_C"/>
</dbReference>
<keyword evidence="16" id="KW-1185">Reference proteome</keyword>
<dbReference type="EnsemblMetazoa" id="XM_020000958.1">
    <property type="protein sequence ID" value="XP_019856517.1"/>
    <property type="gene ID" value="LOC100632678"/>
</dbReference>
<dbReference type="Gene3D" id="2.60.120.200">
    <property type="match status" value="1"/>
</dbReference>
<accession>A0A1X7U240</accession>
<comment type="caution">
    <text evidence="9">Lacks conserved residue(s) required for the propagation of feature annotation.</text>
</comment>
<keyword evidence="5 10" id="KW-0106">Calcium</keyword>
<feature type="domain" description="TSP C-terminal" evidence="14">
    <location>
        <begin position="864"/>
        <end position="1083"/>
    </location>
</feature>
<dbReference type="InterPro" id="IPR013320">
    <property type="entry name" value="ConA-like_dom_sf"/>
</dbReference>
<dbReference type="PROSITE" id="PS01187">
    <property type="entry name" value="EGF_CA"/>
    <property type="match status" value="1"/>
</dbReference>
<dbReference type="InterPro" id="IPR017897">
    <property type="entry name" value="Thrombospondin_3_rpt"/>
</dbReference>
<dbReference type="KEGG" id="aqu:100632678"/>
<dbReference type="GO" id="GO:0007155">
    <property type="term" value="P:cell adhesion"/>
    <property type="evidence" value="ECO:0007669"/>
    <property type="project" value="UniProtKB-KW"/>
</dbReference>
<dbReference type="InterPro" id="IPR018097">
    <property type="entry name" value="EGF_Ca-bd_CS"/>
</dbReference>
<evidence type="ECO:0008006" key="17">
    <source>
        <dbReference type="Google" id="ProtNLM"/>
    </source>
</evidence>
<feature type="compositionally biased region" description="Basic and acidic residues" evidence="11">
    <location>
        <begin position="669"/>
        <end position="679"/>
    </location>
</feature>
<dbReference type="FunFam" id="2.20.100.10:FF:000007">
    <property type="entry name" value="Thrombospondin 1"/>
    <property type="match status" value="2"/>
</dbReference>